<dbReference type="GeneID" id="69116594"/>
<evidence type="ECO:0000313" key="2">
    <source>
        <dbReference type="EMBL" id="MFC3477478.1"/>
    </source>
</evidence>
<sequence length="164" mass="17349">MRSNALHLAVAACLLLAGCSAAAPSTDQPTTPTDTTTQEPCRTIDYEPKPLPDPPANLTAERAASFTAAYENATVWNENAPEADHALRVSTEASVVNRTDTGFVVHVSGGGSYAACHGEAEAVADMFLHTNYFVNETTVVRLTHPENKTDDPRRHGGEVLTGSG</sequence>
<reference evidence="2 3" key="1">
    <citation type="journal article" date="2019" name="Int. J. Syst. Evol. Microbiol.">
        <title>The Global Catalogue of Microorganisms (GCM) 10K type strain sequencing project: providing services to taxonomists for standard genome sequencing and annotation.</title>
        <authorList>
            <consortium name="The Broad Institute Genomics Platform"/>
            <consortium name="The Broad Institute Genome Sequencing Center for Infectious Disease"/>
            <person name="Wu L."/>
            <person name="Ma J."/>
        </authorList>
    </citation>
    <scope>NUCLEOTIDE SEQUENCE [LARGE SCALE GENOMIC DNA]</scope>
    <source>
        <strain evidence="2 3">CGMCC 1.12562</strain>
    </source>
</reference>
<accession>A0ABD5NF42</accession>
<organism evidence="2 3">
    <name type="scientific">Halobacterium litoreum</name>
    <dbReference type="NCBI Taxonomy" id="2039234"/>
    <lineage>
        <taxon>Archaea</taxon>
        <taxon>Methanobacteriati</taxon>
        <taxon>Methanobacteriota</taxon>
        <taxon>Stenosarchaea group</taxon>
        <taxon>Halobacteria</taxon>
        <taxon>Halobacteriales</taxon>
        <taxon>Halobacteriaceae</taxon>
        <taxon>Halobacterium</taxon>
    </lineage>
</organism>
<dbReference type="AlphaFoldDB" id="A0ABD5NF42"/>
<dbReference type="PROSITE" id="PS51257">
    <property type="entry name" value="PROKAR_LIPOPROTEIN"/>
    <property type="match status" value="1"/>
</dbReference>
<keyword evidence="3" id="KW-1185">Reference proteome</keyword>
<evidence type="ECO:0000256" key="1">
    <source>
        <dbReference type="SAM" id="MobiDB-lite"/>
    </source>
</evidence>
<proteinExistence type="predicted"/>
<dbReference type="Proteomes" id="UP001595660">
    <property type="component" value="Unassembled WGS sequence"/>
</dbReference>
<dbReference type="EMBL" id="JBHRWN010000002">
    <property type="protein sequence ID" value="MFC3477478.1"/>
    <property type="molecule type" value="Genomic_DNA"/>
</dbReference>
<feature type="compositionally biased region" description="Basic and acidic residues" evidence="1">
    <location>
        <begin position="144"/>
        <end position="157"/>
    </location>
</feature>
<protein>
    <recommendedName>
        <fullName evidence="4">Lipoprotein</fullName>
    </recommendedName>
</protein>
<dbReference type="RefSeq" id="WP_232571396.1">
    <property type="nucleotide sequence ID" value="NZ_CP089466.1"/>
</dbReference>
<feature type="region of interest" description="Disordered" evidence="1">
    <location>
        <begin position="144"/>
        <end position="164"/>
    </location>
</feature>
<evidence type="ECO:0008006" key="4">
    <source>
        <dbReference type="Google" id="ProtNLM"/>
    </source>
</evidence>
<comment type="caution">
    <text evidence="2">The sequence shown here is derived from an EMBL/GenBank/DDBJ whole genome shotgun (WGS) entry which is preliminary data.</text>
</comment>
<evidence type="ECO:0000313" key="3">
    <source>
        <dbReference type="Proteomes" id="UP001595660"/>
    </source>
</evidence>
<gene>
    <name evidence="2" type="ORF">ACFOKC_07040</name>
</gene>
<name>A0ABD5NF42_9EURY</name>